<dbReference type="OrthoDB" id="3375207at2"/>
<accession>A0A285V7A1</accession>
<dbReference type="PANTHER" id="PTHR30363:SF28">
    <property type="entry name" value="TRANSCRIPTIONAL REGULATORY PROTEIN-RELATED"/>
    <property type="match status" value="1"/>
</dbReference>
<evidence type="ECO:0000313" key="3">
    <source>
        <dbReference type="Proteomes" id="UP000219435"/>
    </source>
</evidence>
<dbReference type="InterPro" id="IPR036388">
    <property type="entry name" value="WH-like_DNA-bd_sf"/>
</dbReference>
<reference evidence="3" key="1">
    <citation type="submission" date="2017-08" db="EMBL/GenBank/DDBJ databases">
        <authorList>
            <person name="Varghese N."/>
            <person name="Submissions S."/>
        </authorList>
    </citation>
    <scope>NUCLEOTIDE SEQUENCE [LARGE SCALE GENOMIC DNA]</scope>
    <source>
        <strain evidence="3">DSM 4725</strain>
    </source>
</reference>
<dbReference type="CDD" id="cd00090">
    <property type="entry name" value="HTH_ARSR"/>
    <property type="match status" value="1"/>
</dbReference>
<evidence type="ECO:0000313" key="2">
    <source>
        <dbReference type="EMBL" id="SOC49893.1"/>
    </source>
</evidence>
<dbReference type="InterPro" id="IPR011991">
    <property type="entry name" value="ArsR-like_HTH"/>
</dbReference>
<protein>
    <submittedName>
        <fullName evidence="2">Predicted transcriptional regulator, ArsR family</fullName>
    </submittedName>
</protein>
<proteinExistence type="predicted"/>
<dbReference type="SUPFAM" id="SSF46785">
    <property type="entry name" value="Winged helix' DNA-binding domain"/>
    <property type="match status" value="1"/>
</dbReference>
<gene>
    <name evidence="2" type="ORF">SAMN05660748_2627</name>
</gene>
<dbReference type="InterPro" id="IPR050313">
    <property type="entry name" value="Carb_Metab_HTH_regulators"/>
</dbReference>
<name>A0A285V7A1_9ACTN</name>
<dbReference type="InterPro" id="IPR036390">
    <property type="entry name" value="WH_DNA-bd_sf"/>
</dbReference>
<dbReference type="PANTHER" id="PTHR30363">
    <property type="entry name" value="HTH-TYPE TRANSCRIPTIONAL REGULATOR SRLR-RELATED"/>
    <property type="match status" value="1"/>
</dbReference>
<sequence>MAPPRSSAPADDGRTRDRVSALLLEHGPQTATELAARLGISPAAVRRHLDSLVAAGRIEERVAGRTGSDGHRGRGRPARRFHLTDAGRSAFPHAYDDLALTALRFVAASGGPDAVRTVAEQQLAGLEARASSAVESAVRAAGGAPVDRAQALAAALTAEGYAATASAISGGGQLCQHHCPVAHVAAEFPQLCEAETAVIGRLVGTHVQRLATIAHGDGICTTHLPGPLRPGNRTAPARPVPGERAAPHSAPTEQSSTALANDRERTPA</sequence>
<feature type="region of interest" description="Disordered" evidence="1">
    <location>
        <begin position="222"/>
        <end position="268"/>
    </location>
</feature>
<dbReference type="EMBL" id="OBQI01000003">
    <property type="protein sequence ID" value="SOC49893.1"/>
    <property type="molecule type" value="Genomic_DNA"/>
</dbReference>
<dbReference type="Proteomes" id="UP000219435">
    <property type="component" value="Unassembled WGS sequence"/>
</dbReference>
<evidence type="ECO:0000256" key="1">
    <source>
        <dbReference type="SAM" id="MobiDB-lite"/>
    </source>
</evidence>
<dbReference type="Pfam" id="PF12840">
    <property type="entry name" value="HTH_20"/>
    <property type="match status" value="1"/>
</dbReference>
<dbReference type="Gene3D" id="1.10.10.10">
    <property type="entry name" value="Winged helix-like DNA-binding domain superfamily/Winged helix DNA-binding domain"/>
    <property type="match status" value="1"/>
</dbReference>
<organism evidence="2 3">
    <name type="scientific">Blastococcus aggregatus</name>
    <dbReference type="NCBI Taxonomy" id="38502"/>
    <lineage>
        <taxon>Bacteria</taxon>
        <taxon>Bacillati</taxon>
        <taxon>Actinomycetota</taxon>
        <taxon>Actinomycetes</taxon>
        <taxon>Geodermatophilales</taxon>
        <taxon>Geodermatophilaceae</taxon>
        <taxon>Blastococcus</taxon>
    </lineage>
</organism>
<keyword evidence="3" id="KW-1185">Reference proteome</keyword>
<dbReference type="AlphaFoldDB" id="A0A285V7A1"/>